<dbReference type="HOGENOM" id="CLU_007383_10_6_1"/>
<dbReference type="Proteomes" id="UP000005446">
    <property type="component" value="Unassembled WGS sequence"/>
</dbReference>
<sequence>MAILITGGTGKTASRIAKYCLDSKIPFLVASRKGQSISSESYPAVDFDWTNSATFRNPFQYKFPNGEGIDKVYLVGPDTADPISEMAPFIDLAKEQGVKKFIYFIGSSAELGGHYVGKVWKKLAESEIEYTVLRATWLMDNFLSWQHGATIKNENKIYSACGDGQIPFISANDIARMGFFLLTDPKPHETNYRVLGPEPLTFDQVAEKLSQGIGRTIQHVKISEQESCERLVNFGMSEYLSRFLAKIEVGTANGAENFIGNDVEKVTGKAPETFEAWVADNKGAFEK</sequence>
<evidence type="ECO:0000256" key="1">
    <source>
        <dbReference type="ARBA" id="ARBA00005107"/>
    </source>
</evidence>
<dbReference type="InterPro" id="IPR008030">
    <property type="entry name" value="NmrA-like"/>
</dbReference>
<dbReference type="Gene3D" id="3.90.25.10">
    <property type="entry name" value="UDP-galactose 4-epimerase, domain 1"/>
    <property type="match status" value="1"/>
</dbReference>
<keyword evidence="3" id="KW-0017">Alkaloid metabolism</keyword>
<dbReference type="InterPro" id="IPR051604">
    <property type="entry name" value="Ergot_Alk_Oxidoreductase"/>
</dbReference>
<dbReference type="SUPFAM" id="SSF51735">
    <property type="entry name" value="NAD(P)-binding Rossmann-fold domains"/>
    <property type="match status" value="1"/>
</dbReference>
<dbReference type="InterPro" id="IPR019901">
    <property type="entry name" value="Ergot_alkaloid_biosynthesis"/>
</dbReference>
<dbReference type="InParanoid" id="H0ELD0"/>
<keyword evidence="4" id="KW-0560">Oxidoreductase</keyword>
<dbReference type="GO" id="GO:0016491">
    <property type="term" value="F:oxidoreductase activity"/>
    <property type="evidence" value="ECO:0007669"/>
    <property type="project" value="UniProtKB-KW"/>
</dbReference>
<name>H0ELD0_GLAL7</name>
<dbReference type="Gene3D" id="3.40.50.720">
    <property type="entry name" value="NAD(P)-binding Rossmann-like Domain"/>
    <property type="match status" value="1"/>
</dbReference>
<proteinExistence type="inferred from homology"/>
<keyword evidence="7" id="KW-1185">Reference proteome</keyword>
<evidence type="ECO:0000256" key="3">
    <source>
        <dbReference type="ARBA" id="ARBA00022589"/>
    </source>
</evidence>
<evidence type="ECO:0000256" key="2">
    <source>
        <dbReference type="ARBA" id="ARBA00005372"/>
    </source>
</evidence>
<dbReference type="NCBIfam" id="TIGR03649">
    <property type="entry name" value="ergot_EASG"/>
    <property type="match status" value="1"/>
</dbReference>
<dbReference type="EMBL" id="AGUE01000076">
    <property type="protein sequence ID" value="EHL00649.1"/>
    <property type="molecule type" value="Genomic_DNA"/>
</dbReference>
<comment type="caution">
    <text evidence="6">The sequence shown here is derived from an EMBL/GenBank/DDBJ whole genome shotgun (WGS) entry which is preliminary data.</text>
</comment>
<evidence type="ECO:0000256" key="4">
    <source>
        <dbReference type="ARBA" id="ARBA00023002"/>
    </source>
</evidence>
<dbReference type="UniPathway" id="UPA00327"/>
<gene>
    <name evidence="6" type="ORF">M7I_3393</name>
</gene>
<dbReference type="GO" id="GO:0035835">
    <property type="term" value="P:indole alkaloid biosynthetic process"/>
    <property type="evidence" value="ECO:0007669"/>
    <property type="project" value="UniProtKB-UniPathway"/>
</dbReference>
<protein>
    <submittedName>
        <fullName evidence="6">Putative Uncharacterized oxidoreductase yesF</fullName>
    </submittedName>
</protein>
<dbReference type="PANTHER" id="PTHR43162">
    <property type="match status" value="1"/>
</dbReference>
<dbReference type="AlphaFoldDB" id="H0ELD0"/>
<dbReference type="PANTHER" id="PTHR43162:SF1">
    <property type="entry name" value="PRESTALK A DIFFERENTIATION PROTEIN A"/>
    <property type="match status" value="1"/>
</dbReference>
<comment type="similarity">
    <text evidence="2">Belongs to the fgaFS/easG family.</text>
</comment>
<dbReference type="InterPro" id="IPR036291">
    <property type="entry name" value="NAD(P)-bd_dom_sf"/>
</dbReference>
<organism evidence="6 7">
    <name type="scientific">Glarea lozoyensis (strain ATCC 74030 / MF5533)</name>
    <dbReference type="NCBI Taxonomy" id="1104152"/>
    <lineage>
        <taxon>Eukaryota</taxon>
        <taxon>Fungi</taxon>
        <taxon>Dikarya</taxon>
        <taxon>Ascomycota</taxon>
        <taxon>Pezizomycotina</taxon>
        <taxon>Leotiomycetes</taxon>
        <taxon>Helotiales</taxon>
        <taxon>Helotiaceae</taxon>
        <taxon>Glarea</taxon>
    </lineage>
</organism>
<accession>H0ELD0</accession>
<dbReference type="OrthoDB" id="419598at2759"/>
<evidence type="ECO:0000313" key="7">
    <source>
        <dbReference type="Proteomes" id="UP000005446"/>
    </source>
</evidence>
<comment type="pathway">
    <text evidence="1">Alkaloid biosynthesis; ergot alkaloid biosynthesis.</text>
</comment>
<feature type="domain" description="NmrA-like" evidence="5">
    <location>
        <begin position="3"/>
        <end position="277"/>
    </location>
</feature>
<evidence type="ECO:0000259" key="5">
    <source>
        <dbReference type="Pfam" id="PF05368"/>
    </source>
</evidence>
<evidence type="ECO:0000313" key="6">
    <source>
        <dbReference type="EMBL" id="EHL00649.1"/>
    </source>
</evidence>
<dbReference type="Pfam" id="PF05368">
    <property type="entry name" value="NmrA"/>
    <property type="match status" value="1"/>
</dbReference>
<reference evidence="6 7" key="1">
    <citation type="journal article" date="2012" name="Eukaryot. Cell">
        <title>Genome sequence of the fungus Glarea lozoyensis: the first genome sequence of a species from the Helotiaceae family.</title>
        <authorList>
            <person name="Youssar L."/>
            <person name="Gruening B.A."/>
            <person name="Erxleben A."/>
            <person name="Guenther S."/>
            <person name="Huettel W."/>
        </authorList>
    </citation>
    <scope>NUCLEOTIDE SEQUENCE [LARGE SCALE GENOMIC DNA]</scope>
    <source>
        <strain evidence="7">ATCC 74030 / MF5533</strain>
    </source>
</reference>